<accession>A0A4R1F8F0</accession>
<evidence type="ECO:0000313" key="2">
    <source>
        <dbReference type="EMBL" id="TCJ87011.1"/>
    </source>
</evidence>
<feature type="compositionally biased region" description="Basic and acidic residues" evidence="1">
    <location>
        <begin position="151"/>
        <end position="166"/>
    </location>
</feature>
<organism evidence="2 3">
    <name type="scientific">Cocleimonas flava</name>
    <dbReference type="NCBI Taxonomy" id="634765"/>
    <lineage>
        <taxon>Bacteria</taxon>
        <taxon>Pseudomonadati</taxon>
        <taxon>Pseudomonadota</taxon>
        <taxon>Gammaproteobacteria</taxon>
        <taxon>Thiotrichales</taxon>
        <taxon>Thiotrichaceae</taxon>
        <taxon>Cocleimonas</taxon>
    </lineage>
</organism>
<keyword evidence="3" id="KW-1185">Reference proteome</keyword>
<evidence type="ECO:0000313" key="3">
    <source>
        <dbReference type="Proteomes" id="UP000294887"/>
    </source>
</evidence>
<dbReference type="OrthoDB" id="5623999at2"/>
<feature type="region of interest" description="Disordered" evidence="1">
    <location>
        <begin position="148"/>
        <end position="175"/>
    </location>
</feature>
<sequence>MNLYVAEEMGKGSSYVAPDPHFISTIALFSSSLPWSRFKKFFETKKMVNLSGNEQLILLRLVALQEVLCLDDDGLLRWAKHQLFLFSFMQPDFQPKLPTKELLNEFRNEFDKVGLLNPFRKQCQRLIAEHDNRLPPLDADESVATASLLSTEEKPVGRQRVSDTKVDLPNLPAHNEGDCPNCGSQNVIKLKPSQEVSSLPNIRFLRCRFCGNTFREQ</sequence>
<dbReference type="RefSeq" id="WP_131905326.1">
    <property type="nucleotide sequence ID" value="NZ_BAAAFU010000004.1"/>
</dbReference>
<proteinExistence type="predicted"/>
<evidence type="ECO:0000256" key="1">
    <source>
        <dbReference type="SAM" id="MobiDB-lite"/>
    </source>
</evidence>
<reference evidence="2 3" key="1">
    <citation type="submission" date="2019-03" db="EMBL/GenBank/DDBJ databases">
        <title>Genomic Encyclopedia of Type Strains, Phase IV (KMG-IV): sequencing the most valuable type-strain genomes for metagenomic binning, comparative biology and taxonomic classification.</title>
        <authorList>
            <person name="Goeker M."/>
        </authorList>
    </citation>
    <scope>NUCLEOTIDE SEQUENCE [LARGE SCALE GENOMIC DNA]</scope>
    <source>
        <strain evidence="2 3">DSM 24830</strain>
    </source>
</reference>
<comment type="caution">
    <text evidence="2">The sequence shown here is derived from an EMBL/GenBank/DDBJ whole genome shotgun (WGS) entry which is preliminary data.</text>
</comment>
<dbReference type="AlphaFoldDB" id="A0A4R1F8F0"/>
<gene>
    <name evidence="2" type="ORF">EV695_1512</name>
</gene>
<dbReference type="EMBL" id="SMFQ01000003">
    <property type="protein sequence ID" value="TCJ87011.1"/>
    <property type="molecule type" value="Genomic_DNA"/>
</dbReference>
<name>A0A4R1F8F0_9GAMM</name>
<dbReference type="Proteomes" id="UP000294887">
    <property type="component" value="Unassembled WGS sequence"/>
</dbReference>
<protein>
    <submittedName>
        <fullName evidence="2">Uncharacterized protein</fullName>
    </submittedName>
</protein>
<dbReference type="SUPFAM" id="SSF57783">
    <property type="entry name" value="Zinc beta-ribbon"/>
    <property type="match status" value="1"/>
</dbReference>